<dbReference type="Proteomes" id="UP001241472">
    <property type="component" value="Unassembled WGS sequence"/>
</dbReference>
<name>A0ABT9PZS2_9HYPH</name>
<evidence type="ECO:0000313" key="2">
    <source>
        <dbReference type="EMBL" id="MDP9839344.1"/>
    </source>
</evidence>
<dbReference type="Gene3D" id="3.40.630.30">
    <property type="match status" value="1"/>
</dbReference>
<feature type="domain" description="N-acetyltransferase" evidence="1">
    <location>
        <begin position="13"/>
        <end position="164"/>
    </location>
</feature>
<accession>A0ABT9PZS2</accession>
<evidence type="ECO:0000259" key="1">
    <source>
        <dbReference type="PROSITE" id="PS51186"/>
    </source>
</evidence>
<dbReference type="RefSeq" id="WP_306837828.1">
    <property type="nucleotide sequence ID" value="NZ_JAUSRF010000015.1"/>
</dbReference>
<reference evidence="2 3" key="1">
    <citation type="submission" date="2023-07" db="EMBL/GenBank/DDBJ databases">
        <title>Sorghum-associated microbial communities from plants grown in Nebraska, USA.</title>
        <authorList>
            <person name="Schachtman D."/>
        </authorList>
    </citation>
    <scope>NUCLEOTIDE SEQUENCE [LARGE SCALE GENOMIC DNA]</scope>
    <source>
        <strain evidence="2 3">DS1307</strain>
    </source>
</reference>
<dbReference type="InterPro" id="IPR016181">
    <property type="entry name" value="Acyl_CoA_acyltransferase"/>
</dbReference>
<dbReference type="PROSITE" id="PS51186">
    <property type="entry name" value="GNAT"/>
    <property type="match status" value="1"/>
</dbReference>
<comment type="caution">
    <text evidence="2">The sequence shown here is derived from an EMBL/GenBank/DDBJ whole genome shotgun (WGS) entry which is preliminary data.</text>
</comment>
<protein>
    <submittedName>
        <fullName evidence="2">GNAT superfamily N-acetyltransferase</fullName>
    </submittedName>
</protein>
<keyword evidence="3" id="KW-1185">Reference proteome</keyword>
<proteinExistence type="predicted"/>
<sequence length="302" mass="33391">MTGRAAGLQADSLTFRQYDLDDAARRAALAALLHDIFGIDITPLDHLGGHDASSMAFGWFDDDDRLIANLSAFTLPMMINGRPVRAAGLQSGAVRPEFRGRGLFRDVTEKALAWCDAQAFEAALLYTEKPKLYEKHGFVVLPQARFLAEMPAIGGAAPSVRRLDLHQPDDLALTRKMLATRAPASNQFAVARQSEMFLLNAWLSDDVRLDYLEKLDTIIAWRFNRESMFELLDVVTHDMPALGDILSAMGRTPSRVVVDFVPDRLGCGVTTMADEAPLVLMMRGPDTLRPDGPIRLPELAHF</sequence>
<dbReference type="SUPFAM" id="SSF55729">
    <property type="entry name" value="Acyl-CoA N-acyltransferases (Nat)"/>
    <property type="match status" value="1"/>
</dbReference>
<organism evidence="2 3">
    <name type="scientific">Neorhizobium huautlense</name>
    <dbReference type="NCBI Taxonomy" id="67774"/>
    <lineage>
        <taxon>Bacteria</taxon>
        <taxon>Pseudomonadati</taxon>
        <taxon>Pseudomonadota</taxon>
        <taxon>Alphaproteobacteria</taxon>
        <taxon>Hyphomicrobiales</taxon>
        <taxon>Rhizobiaceae</taxon>
        <taxon>Rhizobium/Agrobacterium group</taxon>
        <taxon>Neorhizobium</taxon>
    </lineage>
</organism>
<dbReference type="EMBL" id="JAUSRF010000015">
    <property type="protein sequence ID" value="MDP9839344.1"/>
    <property type="molecule type" value="Genomic_DNA"/>
</dbReference>
<gene>
    <name evidence="2" type="ORF">J2T09_004120</name>
</gene>
<dbReference type="InterPro" id="IPR000182">
    <property type="entry name" value="GNAT_dom"/>
</dbReference>
<evidence type="ECO:0000313" key="3">
    <source>
        <dbReference type="Proteomes" id="UP001241472"/>
    </source>
</evidence>
<dbReference type="Pfam" id="PF13527">
    <property type="entry name" value="Acetyltransf_9"/>
    <property type="match status" value="1"/>
</dbReference>